<accession>A0A1B0DC36</accession>
<dbReference type="AlphaFoldDB" id="A0A1B0DC36"/>
<dbReference type="EMBL" id="AJVK01030557">
    <property type="status" value="NOT_ANNOTATED_CDS"/>
    <property type="molecule type" value="Genomic_DNA"/>
</dbReference>
<keyword evidence="2" id="KW-1185">Reference proteome</keyword>
<organism evidence="1 2">
    <name type="scientific">Phlebotomus papatasi</name>
    <name type="common">Sandfly</name>
    <dbReference type="NCBI Taxonomy" id="29031"/>
    <lineage>
        <taxon>Eukaryota</taxon>
        <taxon>Metazoa</taxon>
        <taxon>Ecdysozoa</taxon>
        <taxon>Arthropoda</taxon>
        <taxon>Hexapoda</taxon>
        <taxon>Insecta</taxon>
        <taxon>Pterygota</taxon>
        <taxon>Neoptera</taxon>
        <taxon>Endopterygota</taxon>
        <taxon>Diptera</taxon>
        <taxon>Nematocera</taxon>
        <taxon>Psychodoidea</taxon>
        <taxon>Psychodidae</taxon>
        <taxon>Phlebotomus</taxon>
        <taxon>Phlebotomus</taxon>
    </lineage>
</organism>
<dbReference type="Gene3D" id="3.30.70.360">
    <property type="match status" value="1"/>
</dbReference>
<reference evidence="1" key="1">
    <citation type="submission" date="2022-08" db="UniProtKB">
        <authorList>
            <consortium name="EnsemblMetazoa"/>
        </authorList>
    </citation>
    <scope>IDENTIFICATION</scope>
    <source>
        <strain evidence="1">Israel</strain>
    </source>
</reference>
<dbReference type="InterPro" id="IPR052083">
    <property type="entry name" value="Aminoacylase-1_M20A"/>
</dbReference>
<dbReference type="PANTHER" id="PTHR45892">
    <property type="entry name" value="AMINOACYLASE-1"/>
    <property type="match status" value="1"/>
</dbReference>
<evidence type="ECO:0000313" key="1">
    <source>
        <dbReference type="EnsemblMetazoa" id="PPAI005375-PA"/>
    </source>
</evidence>
<dbReference type="PANTHER" id="PTHR45892:SF1">
    <property type="entry name" value="AMINOACYLASE-1"/>
    <property type="match status" value="1"/>
</dbReference>
<dbReference type="VEuPathDB" id="VectorBase:PPAPM1_006524"/>
<dbReference type="Pfam" id="PF01546">
    <property type="entry name" value="Peptidase_M20"/>
    <property type="match status" value="1"/>
</dbReference>
<dbReference type="GO" id="GO:0004046">
    <property type="term" value="F:aminoacylase activity"/>
    <property type="evidence" value="ECO:0007669"/>
    <property type="project" value="TreeGrafter"/>
</dbReference>
<sequence>MMDFREKEAQRLENNPDLLIGDVTTVNLTRIFGGVQSNVVPPLLTIGFDVRIALDVNLEDFHQQLKDWAKEAGDGVELEFELKEPLIPPTTLDASNIYWTAFKGAIDELKLNIRTQVFPGGTDSRYVREIGIPAIGFSPMGNTPVLLHDHDEFLQADVYLRGIDIFKKIIDKVANC</sequence>
<protein>
    <submittedName>
        <fullName evidence="1">Uncharacterized protein</fullName>
    </submittedName>
</protein>
<dbReference type="EnsemblMetazoa" id="PPAI005375-RA">
    <property type="protein sequence ID" value="PPAI005375-PA"/>
    <property type="gene ID" value="PPAI005375"/>
</dbReference>
<proteinExistence type="predicted"/>
<dbReference type="InterPro" id="IPR002933">
    <property type="entry name" value="Peptidase_M20"/>
</dbReference>
<dbReference type="Proteomes" id="UP000092462">
    <property type="component" value="Unassembled WGS sequence"/>
</dbReference>
<dbReference type="InterPro" id="IPR036264">
    <property type="entry name" value="Bact_exopeptidase_dim_dom"/>
</dbReference>
<evidence type="ECO:0000313" key="2">
    <source>
        <dbReference type="Proteomes" id="UP000092462"/>
    </source>
</evidence>
<dbReference type="FunFam" id="1.10.150.900:FF:000001">
    <property type="entry name" value="Aminoacylase-1, putative"/>
    <property type="match status" value="1"/>
</dbReference>
<name>A0A1B0DC36_PHLPP</name>
<dbReference type="Gene3D" id="1.10.150.900">
    <property type="match status" value="1"/>
</dbReference>
<dbReference type="VEuPathDB" id="VectorBase:PPAI005375"/>
<dbReference type="SUPFAM" id="SSF53187">
    <property type="entry name" value="Zn-dependent exopeptidases"/>
    <property type="match status" value="1"/>
</dbReference>
<dbReference type="SUPFAM" id="SSF55031">
    <property type="entry name" value="Bacterial exopeptidase dimerisation domain"/>
    <property type="match status" value="1"/>
</dbReference>